<keyword evidence="2" id="KW-0472">Membrane</keyword>
<feature type="transmembrane region" description="Helical" evidence="2">
    <location>
        <begin position="152"/>
        <end position="171"/>
    </location>
</feature>
<keyword evidence="2" id="KW-0812">Transmembrane</keyword>
<feature type="compositionally biased region" description="Low complexity" evidence="1">
    <location>
        <begin position="1"/>
        <end position="14"/>
    </location>
</feature>
<sequence>MAAHPTPAAPAAGDPARREPWSNPEGTGWVDLAQVGDRDFVVLAPLTYTARDGRTTTVPVGSRTDLASVPWPGWSLVGPFGRQTRAAVVHDHGRRVVRATGHSRREKLTERRALDDLFREALLDSRVPWLRAHVMWAGVTLASYWEFARVRFVLLVLQLVAGLVWWGYVAVGMSGPWWLRVLATLVPVVLAGVWGRTLAGAVALAQVVLVVALPVLAVNFVAALVLFVAGWVAQRFVDPEVDVPVRPTVLGGV</sequence>
<dbReference type="AlphaFoldDB" id="A0A7Y0LZW4"/>
<keyword evidence="4" id="KW-1185">Reference proteome</keyword>
<dbReference type="EMBL" id="JABCJJ010000013">
    <property type="protein sequence ID" value="NMR20488.1"/>
    <property type="molecule type" value="Genomic_DNA"/>
</dbReference>
<dbReference type="InterPro" id="IPR010767">
    <property type="entry name" value="Phage_CGC-2007_Cje0229"/>
</dbReference>
<organism evidence="3 4">
    <name type="scientific">Cellulomonas fimi</name>
    <dbReference type="NCBI Taxonomy" id="1708"/>
    <lineage>
        <taxon>Bacteria</taxon>
        <taxon>Bacillati</taxon>
        <taxon>Actinomycetota</taxon>
        <taxon>Actinomycetes</taxon>
        <taxon>Micrococcales</taxon>
        <taxon>Cellulomonadaceae</taxon>
        <taxon>Cellulomonas</taxon>
    </lineage>
</organism>
<dbReference type="Pfam" id="PF07087">
    <property type="entry name" value="DUF1353"/>
    <property type="match status" value="1"/>
</dbReference>
<feature type="region of interest" description="Disordered" evidence="1">
    <location>
        <begin position="1"/>
        <end position="28"/>
    </location>
</feature>
<evidence type="ECO:0000313" key="3">
    <source>
        <dbReference type="EMBL" id="NMR20488.1"/>
    </source>
</evidence>
<dbReference type="Proteomes" id="UP000562124">
    <property type="component" value="Unassembled WGS sequence"/>
</dbReference>
<evidence type="ECO:0000313" key="4">
    <source>
        <dbReference type="Proteomes" id="UP000562124"/>
    </source>
</evidence>
<protein>
    <submittedName>
        <fullName evidence="3">DUF1353 domain-containing protein</fullName>
    </submittedName>
</protein>
<keyword evidence="2" id="KW-1133">Transmembrane helix</keyword>
<evidence type="ECO:0000256" key="1">
    <source>
        <dbReference type="SAM" id="MobiDB-lite"/>
    </source>
</evidence>
<dbReference type="RefSeq" id="WP_169324869.1">
    <property type="nucleotide sequence ID" value="NZ_JABCJJ010000013.1"/>
</dbReference>
<feature type="transmembrane region" description="Helical" evidence="2">
    <location>
        <begin position="207"/>
        <end position="233"/>
    </location>
</feature>
<reference evidence="3 4" key="1">
    <citation type="submission" date="2020-04" db="EMBL/GenBank/DDBJ databases">
        <title>Sequencing and Assembly of C. fimi.</title>
        <authorList>
            <person name="Ramsey A.R."/>
        </authorList>
    </citation>
    <scope>NUCLEOTIDE SEQUENCE [LARGE SCALE GENOMIC DNA]</scope>
    <source>
        <strain evidence="3 4">SB</strain>
    </source>
</reference>
<name>A0A7Y0LZW4_CELFI</name>
<evidence type="ECO:0000256" key="2">
    <source>
        <dbReference type="SAM" id="Phobius"/>
    </source>
</evidence>
<feature type="transmembrane region" description="Helical" evidence="2">
    <location>
        <begin position="177"/>
        <end position="195"/>
    </location>
</feature>
<gene>
    <name evidence="3" type="ORF">HIR71_09715</name>
</gene>
<proteinExistence type="predicted"/>
<comment type="caution">
    <text evidence="3">The sequence shown here is derived from an EMBL/GenBank/DDBJ whole genome shotgun (WGS) entry which is preliminary data.</text>
</comment>
<accession>A0A7Y0LZW4</accession>